<dbReference type="OrthoDB" id="187139at2759"/>
<dbReference type="GO" id="GO:0005975">
    <property type="term" value="P:carbohydrate metabolic process"/>
    <property type="evidence" value="ECO:0007669"/>
    <property type="project" value="InterPro"/>
</dbReference>
<evidence type="ECO:0000256" key="5">
    <source>
        <dbReference type="ARBA" id="ARBA00022801"/>
    </source>
</evidence>
<keyword evidence="8 10" id="KW-0326">Glycosidase</keyword>
<dbReference type="PANTHER" id="PTHR31736:SF19">
    <property type="entry name" value="PECTIN LYASE SUPERFAMILY PROTEIN-RELATED"/>
    <property type="match status" value="1"/>
</dbReference>
<dbReference type="Gene3D" id="2.160.20.10">
    <property type="entry name" value="Single-stranded right-handed beta-helix, Pectin lyase-like"/>
    <property type="match status" value="1"/>
</dbReference>
<evidence type="ECO:0000256" key="11">
    <source>
        <dbReference type="SAM" id="SignalP"/>
    </source>
</evidence>
<keyword evidence="4 11" id="KW-0732">Signal</keyword>
<evidence type="ECO:0000256" key="4">
    <source>
        <dbReference type="ARBA" id="ARBA00022729"/>
    </source>
</evidence>
<feature type="signal peptide" evidence="11">
    <location>
        <begin position="1"/>
        <end position="32"/>
    </location>
</feature>
<evidence type="ECO:0000256" key="9">
    <source>
        <dbReference type="ARBA" id="ARBA00023316"/>
    </source>
</evidence>
<organism evidence="12 13">
    <name type="scientific">Aulographum hederae CBS 113979</name>
    <dbReference type="NCBI Taxonomy" id="1176131"/>
    <lineage>
        <taxon>Eukaryota</taxon>
        <taxon>Fungi</taxon>
        <taxon>Dikarya</taxon>
        <taxon>Ascomycota</taxon>
        <taxon>Pezizomycotina</taxon>
        <taxon>Dothideomycetes</taxon>
        <taxon>Pleosporomycetidae</taxon>
        <taxon>Aulographales</taxon>
        <taxon>Aulographaceae</taxon>
    </lineage>
</organism>
<keyword evidence="3" id="KW-0964">Secreted</keyword>
<proteinExistence type="inferred from homology"/>
<dbReference type="InterPro" id="IPR012334">
    <property type="entry name" value="Pectin_lyas_fold"/>
</dbReference>
<feature type="chain" id="PRO_5026202317" evidence="11">
    <location>
        <begin position="33"/>
        <end position="556"/>
    </location>
</feature>
<gene>
    <name evidence="12" type="ORF">K402DRAFT_22021</name>
</gene>
<keyword evidence="13" id="KW-1185">Reference proteome</keyword>
<reference evidence="12" key="1">
    <citation type="journal article" date="2020" name="Stud. Mycol.">
        <title>101 Dothideomycetes genomes: a test case for predicting lifestyles and emergence of pathogens.</title>
        <authorList>
            <person name="Haridas S."/>
            <person name="Albert R."/>
            <person name="Binder M."/>
            <person name="Bloem J."/>
            <person name="Labutti K."/>
            <person name="Salamov A."/>
            <person name="Andreopoulos B."/>
            <person name="Baker S."/>
            <person name="Barry K."/>
            <person name="Bills G."/>
            <person name="Bluhm B."/>
            <person name="Cannon C."/>
            <person name="Castanera R."/>
            <person name="Culley D."/>
            <person name="Daum C."/>
            <person name="Ezra D."/>
            <person name="Gonzalez J."/>
            <person name="Henrissat B."/>
            <person name="Kuo A."/>
            <person name="Liang C."/>
            <person name="Lipzen A."/>
            <person name="Lutzoni F."/>
            <person name="Magnuson J."/>
            <person name="Mondo S."/>
            <person name="Nolan M."/>
            <person name="Ohm R."/>
            <person name="Pangilinan J."/>
            <person name="Park H.-J."/>
            <person name="Ramirez L."/>
            <person name="Alfaro M."/>
            <person name="Sun H."/>
            <person name="Tritt A."/>
            <person name="Yoshinaga Y."/>
            <person name="Zwiers L.-H."/>
            <person name="Turgeon B."/>
            <person name="Goodwin S."/>
            <person name="Spatafora J."/>
            <person name="Crous P."/>
            <person name="Grigoriev I."/>
        </authorList>
    </citation>
    <scope>NUCLEOTIDE SEQUENCE</scope>
    <source>
        <strain evidence="12">CBS 113979</strain>
    </source>
</reference>
<keyword evidence="5 10" id="KW-0378">Hydrolase</keyword>
<accession>A0A6G1H6N9</accession>
<evidence type="ECO:0000313" key="13">
    <source>
        <dbReference type="Proteomes" id="UP000800041"/>
    </source>
</evidence>
<name>A0A6G1H6N9_9PEZI</name>
<evidence type="ECO:0000256" key="3">
    <source>
        <dbReference type="ARBA" id="ARBA00022525"/>
    </source>
</evidence>
<dbReference type="InterPro" id="IPR011050">
    <property type="entry name" value="Pectin_lyase_fold/virulence"/>
</dbReference>
<evidence type="ECO:0000256" key="6">
    <source>
        <dbReference type="ARBA" id="ARBA00023157"/>
    </source>
</evidence>
<evidence type="ECO:0000256" key="2">
    <source>
        <dbReference type="ARBA" id="ARBA00008834"/>
    </source>
</evidence>
<dbReference type="EMBL" id="ML977147">
    <property type="protein sequence ID" value="KAF1988886.1"/>
    <property type="molecule type" value="Genomic_DNA"/>
</dbReference>
<dbReference type="GO" id="GO:0005576">
    <property type="term" value="C:extracellular region"/>
    <property type="evidence" value="ECO:0007669"/>
    <property type="project" value="UniProtKB-SubCell"/>
</dbReference>
<dbReference type="AlphaFoldDB" id="A0A6G1H6N9"/>
<evidence type="ECO:0000256" key="7">
    <source>
        <dbReference type="ARBA" id="ARBA00023180"/>
    </source>
</evidence>
<dbReference type="InterPro" id="IPR000743">
    <property type="entry name" value="Glyco_hydro_28"/>
</dbReference>
<evidence type="ECO:0000256" key="1">
    <source>
        <dbReference type="ARBA" id="ARBA00004613"/>
    </source>
</evidence>
<evidence type="ECO:0000256" key="10">
    <source>
        <dbReference type="RuleBase" id="RU361169"/>
    </source>
</evidence>
<dbReference type="SUPFAM" id="SSF51126">
    <property type="entry name" value="Pectin lyase-like"/>
    <property type="match status" value="1"/>
</dbReference>
<keyword evidence="6" id="KW-1015">Disulfide bond</keyword>
<dbReference type="Proteomes" id="UP000800041">
    <property type="component" value="Unassembled WGS sequence"/>
</dbReference>
<dbReference type="PANTHER" id="PTHR31736">
    <property type="match status" value="1"/>
</dbReference>
<keyword evidence="9" id="KW-0961">Cell wall biogenesis/degradation</keyword>
<protein>
    <submittedName>
        <fullName evidence="12">Glycoside hydrolase family 28 protein</fullName>
    </submittedName>
</protein>
<dbReference type="GO" id="GO:0004650">
    <property type="term" value="F:polygalacturonase activity"/>
    <property type="evidence" value="ECO:0007669"/>
    <property type="project" value="InterPro"/>
</dbReference>
<evidence type="ECO:0000256" key="8">
    <source>
        <dbReference type="ARBA" id="ARBA00023295"/>
    </source>
</evidence>
<comment type="subcellular location">
    <subcellularLocation>
        <location evidence="1">Secreted</location>
    </subcellularLocation>
</comment>
<evidence type="ECO:0000313" key="12">
    <source>
        <dbReference type="EMBL" id="KAF1988886.1"/>
    </source>
</evidence>
<comment type="similarity">
    <text evidence="2 10">Belongs to the glycosyl hydrolase 28 family.</text>
</comment>
<dbReference type="GO" id="GO:0071555">
    <property type="term" value="P:cell wall organization"/>
    <property type="evidence" value="ECO:0007669"/>
    <property type="project" value="UniProtKB-KW"/>
</dbReference>
<keyword evidence="7" id="KW-0325">Glycoprotein</keyword>
<sequence length="556" mass="61013">MAPRVSQSLLWRFWAWTTFLMVLFHHTDRAKAAPTPDYIQSLGVVGGAWVEKYPTQKVHSLSGVYTLKINGESVDVIDYSSSMTPYDYAHFGVGTSGAVRVEITKNGGGAVNSCAVSPWKLGIQASRSGSTCSFTVQEKHYLIVKIDDLRPLVLMMDDLEDKPDLNAANVYDVVKKYGADDTGVHFSHEAMQKALDDACAAGGGTVYVPPGLYLVGNLVLPSNTRFHLAGGSVLRYMGYHGIYEKWFSKYDRGFTFWLRTAMHSSNVQITGRGVIDGNGKETFGVQSNYGVTILAPMVTSNFIYNGPIIREASFWAFSMISVTGAHISNLKILDRMDMGENDGLDINQSKDVVVSRAISIAWDDPFSTKTWTKSAGGIFSRVPGNDPDDPAEPTPNQNVLFEDLVSWTGCWGAKVGQGHAQAHRNITFRSLTVFDAAVGIGVHHRYGTSPADGVLFEDVDIERLSWSNDDKTTWLAVYVQDSDRGVGEIKDVTVRNVRLWTMGKTPAIVQGFSDQVKVTNVVLENIRPEGLGRPARTLEEINLTKVGFQGSLSLKS</sequence>
<dbReference type="GO" id="GO:0046576">
    <property type="term" value="F:rhamnogalacturonan alpha-L-rhamnopyranosyl-(1-&gt;4)-alpha-D-galactopyranosyluronide lyase activity"/>
    <property type="evidence" value="ECO:0007669"/>
    <property type="project" value="UniProtKB-ARBA"/>
</dbReference>
<dbReference type="Pfam" id="PF00295">
    <property type="entry name" value="Glyco_hydro_28"/>
    <property type="match status" value="1"/>
</dbReference>